<dbReference type="EMBL" id="JAAXYO010000165">
    <property type="protein sequence ID" value="MBU2788826.1"/>
    <property type="molecule type" value="Genomic_DNA"/>
</dbReference>
<keyword evidence="1" id="KW-0472">Membrane</keyword>
<dbReference type="AlphaFoldDB" id="A0AAE3CKH9"/>
<gene>
    <name evidence="2" type="ORF">HFQ13_11560</name>
</gene>
<organism evidence="2 3">
    <name type="scientific">Igneacidithiobacillus copahuensis</name>
    <dbReference type="NCBI Taxonomy" id="2724909"/>
    <lineage>
        <taxon>Bacteria</taxon>
        <taxon>Pseudomonadati</taxon>
        <taxon>Pseudomonadota</taxon>
        <taxon>Acidithiobacillia</taxon>
        <taxon>Acidithiobacillales</taxon>
        <taxon>Acidithiobacillaceae</taxon>
        <taxon>Igneacidithiobacillus</taxon>
    </lineage>
</organism>
<keyword evidence="1" id="KW-0812">Transmembrane</keyword>
<feature type="transmembrane region" description="Helical" evidence="1">
    <location>
        <begin position="12"/>
        <end position="45"/>
    </location>
</feature>
<sequence length="92" mass="10016">MGLSRLMPILRGLAQVVLVLLAVLLGLLVDVLLLIPGLLLAYLITGTPWQWDGWVPSPQQIPTPWLAMGLAVLATLVPAAVDYLLIRMLRLP</sequence>
<dbReference type="Proteomes" id="UP001197378">
    <property type="component" value="Unassembled WGS sequence"/>
</dbReference>
<dbReference type="RefSeq" id="WP_215870902.1">
    <property type="nucleotide sequence ID" value="NZ_JAAXYO010000165.1"/>
</dbReference>
<evidence type="ECO:0000313" key="2">
    <source>
        <dbReference type="EMBL" id="MBU2788826.1"/>
    </source>
</evidence>
<protein>
    <submittedName>
        <fullName evidence="2">Uncharacterized protein</fullName>
    </submittedName>
</protein>
<name>A0AAE3CKH9_9PROT</name>
<accession>A0AAE3CKH9</accession>
<reference evidence="2" key="1">
    <citation type="journal article" date="2021" name="ISME J.">
        <title>Genomic evolution of the class Acidithiobacillia: deep-branching Proteobacteria living in extreme acidic conditions.</title>
        <authorList>
            <person name="Moya-Beltran A."/>
            <person name="Beard S."/>
            <person name="Rojas-Villalobos C."/>
            <person name="Issotta F."/>
            <person name="Gallardo Y."/>
            <person name="Ulloa R."/>
            <person name="Giaveno A."/>
            <person name="Degli Esposti M."/>
            <person name="Johnson D.B."/>
            <person name="Quatrini R."/>
        </authorList>
    </citation>
    <scope>NUCLEOTIDE SEQUENCE</scope>
    <source>
        <strain evidence="2">VAN18-1</strain>
    </source>
</reference>
<keyword evidence="1" id="KW-1133">Transmembrane helix</keyword>
<keyword evidence="3" id="KW-1185">Reference proteome</keyword>
<proteinExistence type="predicted"/>
<comment type="caution">
    <text evidence="2">The sequence shown here is derived from an EMBL/GenBank/DDBJ whole genome shotgun (WGS) entry which is preliminary data.</text>
</comment>
<feature type="transmembrane region" description="Helical" evidence="1">
    <location>
        <begin position="65"/>
        <end position="86"/>
    </location>
</feature>
<evidence type="ECO:0000313" key="3">
    <source>
        <dbReference type="Proteomes" id="UP001197378"/>
    </source>
</evidence>
<evidence type="ECO:0000256" key="1">
    <source>
        <dbReference type="SAM" id="Phobius"/>
    </source>
</evidence>